<dbReference type="Proteomes" id="UP000675880">
    <property type="component" value="Unassembled WGS sequence"/>
</dbReference>
<keyword evidence="1" id="KW-0732">Signal</keyword>
<keyword evidence="3" id="KW-1185">Reference proteome</keyword>
<evidence type="ECO:0000256" key="1">
    <source>
        <dbReference type="SAM" id="SignalP"/>
    </source>
</evidence>
<protein>
    <recommendedName>
        <fullName evidence="4">Lipoprotein</fullName>
    </recommendedName>
</protein>
<dbReference type="EMBL" id="CAJNBJ010000017">
    <property type="protein sequence ID" value="CAE6779780.1"/>
    <property type="molecule type" value="Genomic_DNA"/>
</dbReference>
<name>A0ABN7M6D7_9BACT</name>
<feature type="chain" id="PRO_5047277792" description="Lipoprotein" evidence="1">
    <location>
        <begin position="19"/>
        <end position="123"/>
    </location>
</feature>
<evidence type="ECO:0000313" key="2">
    <source>
        <dbReference type="EMBL" id="CAE6779780.1"/>
    </source>
</evidence>
<evidence type="ECO:0000313" key="3">
    <source>
        <dbReference type="Proteomes" id="UP000675880"/>
    </source>
</evidence>
<gene>
    <name evidence="2" type="ORF">NSPZN2_40697</name>
</gene>
<organism evidence="2 3">
    <name type="scientific">Nitrospira defluvii</name>
    <dbReference type="NCBI Taxonomy" id="330214"/>
    <lineage>
        <taxon>Bacteria</taxon>
        <taxon>Pseudomonadati</taxon>
        <taxon>Nitrospirota</taxon>
        <taxon>Nitrospiria</taxon>
        <taxon>Nitrospirales</taxon>
        <taxon>Nitrospiraceae</taxon>
        <taxon>Nitrospira</taxon>
    </lineage>
</organism>
<proteinExistence type="predicted"/>
<sequence length="123" mass="12895">MKRLFRLCALLAFGGALMSGCTSVGNLGIVTKPSANNADRLKSGVSFEELGPVEGSGCRHFILAVIPFGDSSFSKAVDEALSQKGGDALINVTVSSSLYGFIPIYNVYSFTCTSVSGIAVKYK</sequence>
<dbReference type="RefSeq" id="WP_213043481.1">
    <property type="nucleotide sequence ID" value="NZ_CAJNBJ010000017.1"/>
</dbReference>
<comment type="caution">
    <text evidence="2">The sequence shown here is derived from an EMBL/GenBank/DDBJ whole genome shotgun (WGS) entry which is preliminary data.</text>
</comment>
<feature type="signal peptide" evidence="1">
    <location>
        <begin position="1"/>
        <end position="18"/>
    </location>
</feature>
<reference evidence="2 3" key="1">
    <citation type="submission" date="2021-02" db="EMBL/GenBank/DDBJ databases">
        <authorList>
            <person name="Han P."/>
        </authorList>
    </citation>
    <scope>NUCLEOTIDE SEQUENCE [LARGE SCALE GENOMIC DNA]</scope>
    <source>
        <strain evidence="2">Candidatus Nitrospira sp. ZN2</strain>
    </source>
</reference>
<dbReference type="PROSITE" id="PS51257">
    <property type="entry name" value="PROKAR_LIPOPROTEIN"/>
    <property type="match status" value="1"/>
</dbReference>
<evidence type="ECO:0008006" key="4">
    <source>
        <dbReference type="Google" id="ProtNLM"/>
    </source>
</evidence>
<accession>A0ABN7M6D7</accession>